<accession>M4NJA8</accession>
<sequence length="149" mass="16752" precursor="true">MLPWKTRSSPVKWKALSTPRRCAICWIVPAVAWSARKRSIVPCGNWRTRPNRPAHPWLTDAKGVTFCCALVVESTRAKSPGFLNPRRWHTPYAPCWVCKWLIVLRMPAKPAGDCIRTVLRSGGRAIYQCGSCGAECGRCVQTQSICVRQ</sequence>
<dbReference type="AlphaFoldDB" id="M4NJA8"/>
<evidence type="ECO:0000313" key="1">
    <source>
        <dbReference type="EMBL" id="AGG89778.1"/>
    </source>
</evidence>
<proteinExistence type="predicted"/>
<gene>
    <name evidence="1" type="ORF">R2APBS1_2699</name>
</gene>
<organism evidence="1 2">
    <name type="scientific">Rhodanobacter denitrificans</name>
    <dbReference type="NCBI Taxonomy" id="666685"/>
    <lineage>
        <taxon>Bacteria</taxon>
        <taxon>Pseudomonadati</taxon>
        <taxon>Pseudomonadota</taxon>
        <taxon>Gammaproteobacteria</taxon>
        <taxon>Lysobacterales</taxon>
        <taxon>Rhodanobacteraceae</taxon>
        <taxon>Rhodanobacter</taxon>
    </lineage>
</organism>
<name>M4NJA8_9GAMM</name>
<dbReference type="HOGENOM" id="CLU_1748217_0_0_6"/>
<reference evidence="1 2" key="1">
    <citation type="submission" date="2012-04" db="EMBL/GenBank/DDBJ databases">
        <title>Complete genome of Rhodanobacter sp. 2APBS1.</title>
        <authorList>
            <consortium name="US DOE Joint Genome Institute"/>
            <person name="Huntemann M."/>
            <person name="Wei C.-L."/>
            <person name="Han J."/>
            <person name="Detter J.C."/>
            <person name="Han C."/>
            <person name="Tapia R."/>
            <person name="Munk A.C.C."/>
            <person name="Chen A."/>
            <person name="Krypides N."/>
            <person name="Mavromatis K."/>
            <person name="Markowitz V."/>
            <person name="Szeto E."/>
            <person name="Ivanova N."/>
            <person name="Mikhailova N."/>
            <person name="Ovchinnikova G."/>
            <person name="Pagani I."/>
            <person name="Pati A."/>
            <person name="Goodwin L."/>
            <person name="Peters L."/>
            <person name="Pitluck S."/>
            <person name="Woyke T."/>
            <person name="Prakash O."/>
            <person name="Elkins J."/>
            <person name="Brown S."/>
            <person name="Palumbo A."/>
            <person name="Hemme C."/>
            <person name="Zhou J."/>
            <person name="Watson D."/>
            <person name="Jardine P."/>
            <person name="Kostka J."/>
            <person name="Green S."/>
        </authorList>
    </citation>
    <scope>NUCLEOTIDE SEQUENCE [LARGE SCALE GENOMIC DNA]</scope>
    <source>
        <strain evidence="1 2">2APBS1</strain>
    </source>
</reference>
<keyword evidence="2" id="KW-1185">Reference proteome</keyword>
<dbReference type="KEGG" id="rhd:R2APBS1_2699"/>
<dbReference type="Proteomes" id="UP000011859">
    <property type="component" value="Chromosome"/>
</dbReference>
<evidence type="ECO:0000313" key="2">
    <source>
        <dbReference type="Proteomes" id="UP000011859"/>
    </source>
</evidence>
<protein>
    <submittedName>
        <fullName evidence="1">Uncharacterized protein</fullName>
    </submittedName>
</protein>
<dbReference type="EMBL" id="CP003470">
    <property type="protein sequence ID" value="AGG89778.1"/>
    <property type="molecule type" value="Genomic_DNA"/>
</dbReference>